<reference evidence="2" key="1">
    <citation type="submission" date="2022-03" db="EMBL/GenBank/DDBJ databases">
        <authorList>
            <person name="Alioto T."/>
            <person name="Alioto T."/>
            <person name="Gomez Garrido J."/>
        </authorList>
    </citation>
    <scope>NUCLEOTIDE SEQUENCE</scope>
</reference>
<feature type="region of interest" description="Disordered" evidence="1">
    <location>
        <begin position="115"/>
        <end position="217"/>
    </location>
</feature>
<dbReference type="Proteomes" id="UP001295444">
    <property type="component" value="Chromosome 01"/>
</dbReference>
<evidence type="ECO:0000256" key="1">
    <source>
        <dbReference type="SAM" id="MobiDB-lite"/>
    </source>
</evidence>
<feature type="compositionally biased region" description="Basic and acidic residues" evidence="1">
    <location>
        <begin position="1"/>
        <end position="30"/>
    </location>
</feature>
<accession>A0AAD1R7M9</accession>
<dbReference type="AlphaFoldDB" id="A0AAD1R7M9"/>
<dbReference type="EMBL" id="OW240912">
    <property type="protein sequence ID" value="CAH2225612.1"/>
    <property type="molecule type" value="Genomic_DNA"/>
</dbReference>
<protein>
    <submittedName>
        <fullName evidence="2">Uncharacterized protein</fullName>
    </submittedName>
</protein>
<feature type="compositionally biased region" description="Basic and acidic residues" evidence="1">
    <location>
        <begin position="134"/>
        <end position="150"/>
    </location>
</feature>
<sequence>MWKQTNQERSERKASRSRGREFRRNDRETSYRYSPKRTPKIKGGEFNGKRQNSRFISESQNQPIIPTRKGPHYEGRHITLVGDHTNRDHINTQEIGRHHFATKPKMYSDAVKEGLHNPHKKNQMGKILNMRQTNSEKSESILTRNRDRSRSTSKSLPPDTPPSPSFFRKDLIQNRKKRTNDAQLWDMQGKRQRSMEEEEEREELERSHREKRGKISI</sequence>
<gene>
    <name evidence="2" type="ORF">PECUL_23A031236</name>
</gene>
<name>A0AAD1R7M9_PELCU</name>
<feature type="compositionally biased region" description="Polar residues" evidence="1">
    <location>
        <begin position="49"/>
        <end position="64"/>
    </location>
</feature>
<keyword evidence="3" id="KW-1185">Reference proteome</keyword>
<proteinExistence type="predicted"/>
<evidence type="ECO:0000313" key="3">
    <source>
        <dbReference type="Proteomes" id="UP001295444"/>
    </source>
</evidence>
<evidence type="ECO:0000313" key="2">
    <source>
        <dbReference type="EMBL" id="CAH2225612.1"/>
    </source>
</evidence>
<organism evidence="2 3">
    <name type="scientific">Pelobates cultripes</name>
    <name type="common">Western spadefoot toad</name>
    <dbReference type="NCBI Taxonomy" id="61616"/>
    <lineage>
        <taxon>Eukaryota</taxon>
        <taxon>Metazoa</taxon>
        <taxon>Chordata</taxon>
        <taxon>Craniata</taxon>
        <taxon>Vertebrata</taxon>
        <taxon>Euteleostomi</taxon>
        <taxon>Amphibia</taxon>
        <taxon>Batrachia</taxon>
        <taxon>Anura</taxon>
        <taxon>Pelobatoidea</taxon>
        <taxon>Pelobatidae</taxon>
        <taxon>Pelobates</taxon>
    </lineage>
</organism>
<feature type="region of interest" description="Disordered" evidence="1">
    <location>
        <begin position="1"/>
        <end position="74"/>
    </location>
</feature>